<dbReference type="AlphaFoldDB" id="A0A024G8Q7"/>
<protein>
    <submittedName>
        <fullName evidence="3">Uncharacterized protein</fullName>
    </submittedName>
</protein>
<keyword evidence="4" id="KW-1185">Reference proteome</keyword>
<gene>
    <name evidence="3" type="ORF">BN9_038330</name>
</gene>
<evidence type="ECO:0000256" key="1">
    <source>
        <dbReference type="SAM" id="Coils"/>
    </source>
</evidence>
<evidence type="ECO:0000313" key="3">
    <source>
        <dbReference type="EMBL" id="CCI43049.1"/>
    </source>
</evidence>
<dbReference type="OrthoDB" id="167962at2759"/>
<comment type="caution">
    <text evidence="3">The sequence shown here is derived from an EMBL/GenBank/DDBJ whole genome shotgun (WGS) entry which is preliminary data.</text>
</comment>
<sequence length="739" mass="84322">MEQLSPQTTVKRLEHRRSEKKAIQRDISKPHDVPIQEMTTIEDPESISSKAKVIQARVDELVRQFELSDNGIETDVFENDFVASPNRWKVGDLLLATHRGLTQTCDRIERNMLSAPPASDDRDVEHINEPASIQSTIESIDQVVHDAADKISTAKQMLLSTHAALHLLETRNAKLIETIRGCNAQEIVHERHVHELKAVLEGLHNERAYLLKHVDKSFHMNVNVAQVHRQTEALMWPEANDSREKNWEVHEWKIKAARHQRDLEEANECIQQLRRKVLELESINAELRRKHESAMQNILTQMETQKRDFECLQSEMESKSMQEMICIDTMRIGDTDASQNIASSSRRKVSLIRVEETSKNDEKILETAKETPVNKKPILGKNSEHFQRHHKMRSSTIDTQSSVDDEKEKPQKAVVELHALPSPAKPKRRNASSQTISIDCVWESEGVATEWTKDRVLEYFLRCIHQFQNLTQNEAESANETLKRILDDSVQKEECVHEAKRTMNGSICMINTPLALQKDSTNESFSGKGILSPVSLLRAAIIALSKKTECKRPTAAQNDSKSDCLPSSLSVLSIQEESGAEKIQLAKAWMQRLIMRKALDTNHVICQVNEYDLDINRRALDDPMKCESVPEAEFVLEDGLKFSSALMNQLKEVIPQLTQPLQLTVPLGELLFLEIVKYHKALLLSQSASICYVKPKIDPKAVKETEILLPEVVNKIPWDTPYNRRKAAESLQKSKLRRK</sequence>
<dbReference type="InParanoid" id="A0A024G8Q7"/>
<feature type="coiled-coil region" evidence="1">
    <location>
        <begin position="256"/>
        <end position="315"/>
    </location>
</feature>
<feature type="region of interest" description="Disordered" evidence="2">
    <location>
        <begin position="386"/>
        <end position="409"/>
    </location>
</feature>
<proteinExistence type="predicted"/>
<feature type="region of interest" description="Disordered" evidence="2">
    <location>
        <begin position="1"/>
        <end position="25"/>
    </location>
</feature>
<feature type="compositionally biased region" description="Basic and acidic residues" evidence="2">
    <location>
        <begin position="16"/>
        <end position="25"/>
    </location>
</feature>
<evidence type="ECO:0000256" key="2">
    <source>
        <dbReference type="SAM" id="MobiDB-lite"/>
    </source>
</evidence>
<evidence type="ECO:0000313" key="4">
    <source>
        <dbReference type="Proteomes" id="UP000053237"/>
    </source>
</evidence>
<keyword evidence="1" id="KW-0175">Coiled coil</keyword>
<organism evidence="3 4">
    <name type="scientific">Albugo candida</name>
    <dbReference type="NCBI Taxonomy" id="65357"/>
    <lineage>
        <taxon>Eukaryota</taxon>
        <taxon>Sar</taxon>
        <taxon>Stramenopiles</taxon>
        <taxon>Oomycota</taxon>
        <taxon>Peronosporomycetes</taxon>
        <taxon>Albuginales</taxon>
        <taxon>Albuginaceae</taxon>
        <taxon>Albugo</taxon>
    </lineage>
</organism>
<dbReference type="Proteomes" id="UP000053237">
    <property type="component" value="Unassembled WGS sequence"/>
</dbReference>
<feature type="compositionally biased region" description="Polar residues" evidence="2">
    <location>
        <begin position="1"/>
        <end position="10"/>
    </location>
</feature>
<dbReference type="EMBL" id="CAIX01000043">
    <property type="protein sequence ID" value="CCI43049.1"/>
    <property type="molecule type" value="Genomic_DNA"/>
</dbReference>
<reference evidence="3 4" key="1">
    <citation type="submission" date="2012-05" db="EMBL/GenBank/DDBJ databases">
        <title>Recombination and specialization in a pathogen metapopulation.</title>
        <authorList>
            <person name="Gardiner A."/>
            <person name="Kemen E."/>
            <person name="Schultz-Larsen T."/>
            <person name="MacLean D."/>
            <person name="Van Oosterhout C."/>
            <person name="Jones J.D.G."/>
        </authorList>
    </citation>
    <scope>NUCLEOTIDE SEQUENCE [LARGE SCALE GENOMIC DNA]</scope>
    <source>
        <strain evidence="3 4">Ac Nc2</strain>
    </source>
</reference>
<accession>A0A024G8Q7</accession>
<name>A0A024G8Q7_9STRA</name>